<reference evidence="2" key="1">
    <citation type="journal article" date="2019" name="Int. J. Syst. Evol. Microbiol.">
        <title>The Global Catalogue of Microorganisms (GCM) 10K type strain sequencing project: providing services to taxonomists for standard genome sequencing and annotation.</title>
        <authorList>
            <consortium name="The Broad Institute Genomics Platform"/>
            <consortium name="The Broad Institute Genome Sequencing Center for Infectious Disease"/>
            <person name="Wu L."/>
            <person name="Ma J."/>
        </authorList>
    </citation>
    <scope>NUCLEOTIDE SEQUENCE [LARGE SCALE GENOMIC DNA]</scope>
    <source>
        <strain evidence="2">YJ-61-S</strain>
    </source>
</reference>
<protein>
    <recommendedName>
        <fullName evidence="3">DUF3108 domain-containing protein</fullName>
    </recommendedName>
</protein>
<organism evidence="1 2">
    <name type="scientific">Dokdonia ponticola</name>
    <dbReference type="NCBI Taxonomy" id="2041041"/>
    <lineage>
        <taxon>Bacteria</taxon>
        <taxon>Pseudomonadati</taxon>
        <taxon>Bacteroidota</taxon>
        <taxon>Flavobacteriia</taxon>
        <taxon>Flavobacteriales</taxon>
        <taxon>Flavobacteriaceae</taxon>
        <taxon>Dokdonia</taxon>
    </lineage>
</organism>
<accession>A0ABV9I1T3</accession>
<feature type="non-terminal residue" evidence="1">
    <location>
        <position position="1"/>
    </location>
</feature>
<evidence type="ECO:0000313" key="1">
    <source>
        <dbReference type="EMBL" id="MFC4636367.1"/>
    </source>
</evidence>
<name>A0ABV9I1T3_9FLAO</name>
<gene>
    <name evidence="1" type="ORF">ACFO3O_20845</name>
</gene>
<dbReference type="EMBL" id="JBHSFV010000019">
    <property type="protein sequence ID" value="MFC4636367.1"/>
    <property type="molecule type" value="Genomic_DNA"/>
</dbReference>
<comment type="caution">
    <text evidence="1">The sequence shown here is derived from an EMBL/GenBank/DDBJ whole genome shotgun (WGS) entry which is preliminary data.</text>
</comment>
<dbReference type="RefSeq" id="WP_379982494.1">
    <property type="nucleotide sequence ID" value="NZ_JBHSFV010000019.1"/>
</dbReference>
<evidence type="ECO:0008006" key="3">
    <source>
        <dbReference type="Google" id="ProtNLM"/>
    </source>
</evidence>
<evidence type="ECO:0000313" key="2">
    <source>
        <dbReference type="Proteomes" id="UP001596043"/>
    </source>
</evidence>
<dbReference type="Proteomes" id="UP001596043">
    <property type="component" value="Unassembled WGS sequence"/>
</dbReference>
<keyword evidence="2" id="KW-1185">Reference proteome</keyword>
<sequence length="66" mass="7865">IRGENGKVIQHLAKNTFDLREGTFEEKPLWIVWEKEGYEIKALLRHKNNRSEITFKLITQLQLTKN</sequence>
<proteinExistence type="predicted"/>